<proteinExistence type="predicted"/>
<dbReference type="KEGG" id="tnl:113502808"/>
<accession>A0A7E5WJ40</accession>
<dbReference type="FunFam" id="3.40.50.720:FF:000084">
    <property type="entry name" value="Short-chain dehydrogenase reductase"/>
    <property type="match status" value="1"/>
</dbReference>
<evidence type="ECO:0000313" key="1">
    <source>
        <dbReference type="Proteomes" id="UP000322000"/>
    </source>
</evidence>
<dbReference type="SUPFAM" id="SSF51735">
    <property type="entry name" value="NAD(P)-binding Rossmann-fold domains"/>
    <property type="match status" value="1"/>
</dbReference>
<dbReference type="AlphaFoldDB" id="A0A7E5WJ40"/>
<keyword evidence="1" id="KW-1185">Reference proteome</keyword>
<dbReference type="GeneID" id="113503119"/>
<dbReference type="Gene3D" id="3.40.50.720">
    <property type="entry name" value="NAD(P)-binding Rossmann-like Domain"/>
    <property type="match status" value="1"/>
</dbReference>
<dbReference type="RefSeq" id="XP_026740309.1">
    <property type="nucleotide sequence ID" value="XM_026884508.1"/>
</dbReference>
<dbReference type="PRINTS" id="PR00080">
    <property type="entry name" value="SDRFAMILY"/>
</dbReference>
<gene>
    <name evidence="3" type="primary">LOC113503119</name>
    <name evidence="2" type="synonym">LOC113502808</name>
</gene>
<evidence type="ECO:0000313" key="2">
    <source>
        <dbReference type="RefSeq" id="XP_026740309.1"/>
    </source>
</evidence>
<dbReference type="Pfam" id="PF13561">
    <property type="entry name" value="adh_short_C2"/>
    <property type="match status" value="1"/>
</dbReference>
<name>A0A7E5WJ40_TRINI</name>
<dbReference type="PANTHER" id="PTHR43975:SF2">
    <property type="entry name" value="EG:BACR7A4.14 PROTEIN-RELATED"/>
    <property type="match status" value="1"/>
</dbReference>
<evidence type="ECO:0000313" key="3">
    <source>
        <dbReference type="RefSeq" id="XP_026740738.1"/>
    </source>
</evidence>
<dbReference type="KEGG" id="tnl:113503119"/>
<dbReference type="InterPro" id="IPR036291">
    <property type="entry name" value="NAD(P)-bd_dom_sf"/>
</dbReference>
<dbReference type="RefSeq" id="XP_026740738.1">
    <property type="nucleotide sequence ID" value="XM_026884937.1"/>
</dbReference>
<reference evidence="2 3" key="1">
    <citation type="submission" date="2025-04" db="UniProtKB">
        <authorList>
            <consortium name="RefSeq"/>
        </authorList>
    </citation>
    <scope>IDENTIFICATION</scope>
</reference>
<dbReference type="OrthoDB" id="47007at2759"/>
<sequence length="250" mass="26642">MEFENKVVLITGAGSGMGEVTAILFAKEGANVVIVDMFEDRAQKTAEQCKQFGKKVLVIKADISKADDIENVMKKTIDTFGKLDVLVNNAAMLKSVKILDGTIMDSLDDLIRTNFRSVVHFTTLAAPHLAKTKGCIINNSSVGSVSVRSGPLFSSYCATKAAVDSFTKSSALQLGEVGVRVNAVNPGPVRTNFLDNSGIPIEWEHFAKATALGRSSHPSEVANLIVYLASEKAAGITGACYLIDNGQSIK</sequence>
<dbReference type="PANTHER" id="PTHR43975">
    <property type="entry name" value="ZGC:101858"/>
    <property type="match status" value="1"/>
</dbReference>
<protein>
    <submittedName>
        <fullName evidence="2">Uncharacterized protein LOC113502808</fullName>
    </submittedName>
    <submittedName>
        <fullName evidence="3">Uncharacterized protein LOC113503119</fullName>
    </submittedName>
</protein>
<dbReference type="Proteomes" id="UP000322000">
    <property type="component" value="Chromosome 18"/>
</dbReference>
<dbReference type="PRINTS" id="PR00081">
    <property type="entry name" value="GDHRDH"/>
</dbReference>
<organism evidence="1 3">
    <name type="scientific">Trichoplusia ni</name>
    <name type="common">Cabbage looper</name>
    <dbReference type="NCBI Taxonomy" id="7111"/>
    <lineage>
        <taxon>Eukaryota</taxon>
        <taxon>Metazoa</taxon>
        <taxon>Ecdysozoa</taxon>
        <taxon>Arthropoda</taxon>
        <taxon>Hexapoda</taxon>
        <taxon>Insecta</taxon>
        <taxon>Pterygota</taxon>
        <taxon>Neoptera</taxon>
        <taxon>Endopterygota</taxon>
        <taxon>Lepidoptera</taxon>
        <taxon>Glossata</taxon>
        <taxon>Ditrysia</taxon>
        <taxon>Noctuoidea</taxon>
        <taxon>Noctuidae</taxon>
        <taxon>Plusiinae</taxon>
        <taxon>Trichoplusia</taxon>
    </lineage>
</organism>
<dbReference type="InterPro" id="IPR002347">
    <property type="entry name" value="SDR_fam"/>
</dbReference>